<dbReference type="InterPro" id="IPR009045">
    <property type="entry name" value="Zn_M74/Hedgehog-like"/>
</dbReference>
<comment type="caution">
    <text evidence="1">The sequence shown here is derived from an EMBL/GenBank/DDBJ whole genome shotgun (WGS) entry which is preliminary data.</text>
</comment>
<dbReference type="EMBL" id="JACRAF010000034">
    <property type="protein sequence ID" value="MBI4922587.1"/>
    <property type="molecule type" value="Genomic_DNA"/>
</dbReference>
<name>A0A933L3W2_9HYPH</name>
<evidence type="ECO:0000313" key="2">
    <source>
        <dbReference type="Proteomes" id="UP000782610"/>
    </source>
</evidence>
<proteinExistence type="predicted"/>
<organism evidence="1 2">
    <name type="scientific">Devosia nanyangense</name>
    <dbReference type="NCBI Taxonomy" id="1228055"/>
    <lineage>
        <taxon>Bacteria</taxon>
        <taxon>Pseudomonadati</taxon>
        <taxon>Pseudomonadota</taxon>
        <taxon>Alphaproteobacteria</taxon>
        <taxon>Hyphomicrobiales</taxon>
        <taxon>Devosiaceae</taxon>
        <taxon>Devosia</taxon>
    </lineage>
</organism>
<gene>
    <name evidence="1" type="ORF">HY834_12640</name>
</gene>
<reference evidence="1" key="1">
    <citation type="submission" date="2020-07" db="EMBL/GenBank/DDBJ databases">
        <title>Huge and variable diversity of episymbiotic CPR bacteria and DPANN archaea in groundwater ecosystems.</title>
        <authorList>
            <person name="He C.Y."/>
            <person name="Keren R."/>
            <person name="Whittaker M."/>
            <person name="Farag I.F."/>
            <person name="Doudna J."/>
            <person name="Cate J.H.D."/>
            <person name="Banfield J.F."/>
        </authorList>
    </citation>
    <scope>NUCLEOTIDE SEQUENCE</scope>
    <source>
        <strain evidence="1">NC_groundwater_1586_Pr3_B-0.1um_66_15</strain>
    </source>
</reference>
<evidence type="ECO:0008006" key="3">
    <source>
        <dbReference type="Google" id="ProtNLM"/>
    </source>
</evidence>
<dbReference type="AlphaFoldDB" id="A0A933L3W2"/>
<dbReference type="Proteomes" id="UP000782610">
    <property type="component" value="Unassembled WGS sequence"/>
</dbReference>
<protein>
    <recommendedName>
        <fullName evidence="3">Peptidase M15</fullName>
    </recommendedName>
</protein>
<evidence type="ECO:0000313" key="1">
    <source>
        <dbReference type="EMBL" id="MBI4922587.1"/>
    </source>
</evidence>
<accession>A0A933L3W2</accession>
<dbReference type="SUPFAM" id="SSF55166">
    <property type="entry name" value="Hedgehog/DD-peptidase"/>
    <property type="match status" value="1"/>
</dbReference>
<sequence>MRKPQSMRALEDLGRVRLSENFFMRDFLYSEIANFYGIPNIPDDPDLAIAAGRKLCEEALEPLRARFGRISIRSAYRSPTVNQLGNEKNLSCGSNESNFGGHIWDRRNAAGGMGATATIIVHALIPWYERTGRWEAMAWWIHDHLPYDELEFFPKFAAFNYGHGDNQDRRILSFIPPRRGVLTKPGMANATGDHSAEYAEWLATLETP</sequence>